<dbReference type="PANTHER" id="PTHR30329">
    <property type="entry name" value="STATOR ELEMENT OF FLAGELLAR MOTOR COMPLEX"/>
    <property type="match status" value="1"/>
</dbReference>
<dbReference type="InterPro" id="IPR006665">
    <property type="entry name" value="OmpA-like"/>
</dbReference>
<keyword evidence="4" id="KW-1185">Reference proteome</keyword>
<accession>A0ABY5ASY1</accession>
<protein>
    <submittedName>
        <fullName evidence="3">OmpA family protein</fullName>
    </submittedName>
</protein>
<dbReference type="EMBL" id="CP098611">
    <property type="protein sequence ID" value="USR92339.1"/>
    <property type="molecule type" value="Genomic_DNA"/>
</dbReference>
<organism evidence="3 4">
    <name type="scientific">Phormidium yuhuli AB48</name>
    <dbReference type="NCBI Taxonomy" id="2940671"/>
    <lineage>
        <taxon>Bacteria</taxon>
        <taxon>Bacillati</taxon>
        <taxon>Cyanobacteriota</taxon>
        <taxon>Cyanophyceae</taxon>
        <taxon>Oscillatoriophycideae</taxon>
        <taxon>Oscillatoriales</taxon>
        <taxon>Oscillatoriaceae</taxon>
        <taxon>Phormidium</taxon>
        <taxon>Phormidium yuhuli</taxon>
    </lineage>
</organism>
<evidence type="ECO:0000259" key="2">
    <source>
        <dbReference type="PROSITE" id="PS51123"/>
    </source>
</evidence>
<evidence type="ECO:0000313" key="3">
    <source>
        <dbReference type="EMBL" id="USR92339.1"/>
    </source>
</evidence>
<evidence type="ECO:0000256" key="1">
    <source>
        <dbReference type="PROSITE-ProRule" id="PRU00473"/>
    </source>
</evidence>
<dbReference type="SUPFAM" id="SSF103088">
    <property type="entry name" value="OmpA-like"/>
    <property type="match status" value="1"/>
</dbReference>
<dbReference type="PROSITE" id="PS51123">
    <property type="entry name" value="OMPA_2"/>
    <property type="match status" value="1"/>
</dbReference>
<dbReference type="RefSeq" id="WP_252664478.1">
    <property type="nucleotide sequence ID" value="NZ_CP098611.1"/>
</dbReference>
<dbReference type="CDD" id="cd07185">
    <property type="entry name" value="OmpA_C-like"/>
    <property type="match status" value="1"/>
</dbReference>
<dbReference type="InterPro" id="IPR036737">
    <property type="entry name" value="OmpA-like_sf"/>
</dbReference>
<sequence>MQLQQAIIQLQDDITQLNRQLAELTPEDSPEDDEDGVDFEAQKAELQSQITLVSSRLSQLQSLVEPPPATVPPRLTPGMPLRLTLPSDVLFSDSGEVLDPTRATILDRLLDELQTLEGATVYIGGYLDASDDFEASLDRTFEQAQQVQQYLASNTDTPLRWVSIGHGSSRFAARNNSPANRQRNRRIEIRVKP</sequence>
<feature type="domain" description="OmpA-like" evidence="2">
    <location>
        <begin position="78"/>
        <end position="193"/>
    </location>
</feature>
<gene>
    <name evidence="3" type="ORF">NEA10_06350</name>
</gene>
<dbReference type="PANTHER" id="PTHR30329:SF21">
    <property type="entry name" value="LIPOPROTEIN YIAD-RELATED"/>
    <property type="match status" value="1"/>
</dbReference>
<keyword evidence="1" id="KW-0472">Membrane</keyword>
<evidence type="ECO:0000313" key="4">
    <source>
        <dbReference type="Proteomes" id="UP001056708"/>
    </source>
</evidence>
<proteinExistence type="predicted"/>
<reference evidence="3" key="1">
    <citation type="submission" date="2022-06" db="EMBL/GenBank/DDBJ databases">
        <title>Genome sequence of Phormidium yuhuli AB48 isolated from an industrial photobioreactor environment.</title>
        <authorList>
            <person name="Qiu Y."/>
            <person name="Noonan A.J.C."/>
            <person name="Dofher K."/>
            <person name="Koch M."/>
            <person name="Kieft B."/>
            <person name="Lin X."/>
            <person name="Ziels R.M."/>
            <person name="Hallam S.J."/>
        </authorList>
    </citation>
    <scope>NUCLEOTIDE SEQUENCE</scope>
    <source>
        <strain evidence="3">AB48</strain>
    </source>
</reference>
<name>A0ABY5ASY1_9CYAN</name>
<dbReference type="Gene3D" id="3.30.1330.60">
    <property type="entry name" value="OmpA-like domain"/>
    <property type="match status" value="1"/>
</dbReference>
<dbReference type="Pfam" id="PF00691">
    <property type="entry name" value="OmpA"/>
    <property type="match status" value="1"/>
</dbReference>
<dbReference type="InterPro" id="IPR050330">
    <property type="entry name" value="Bact_OuterMem_StrucFunc"/>
</dbReference>
<dbReference type="Proteomes" id="UP001056708">
    <property type="component" value="Chromosome"/>
</dbReference>